<proteinExistence type="predicted"/>
<organism evidence="2 3">
    <name type="scientific">Oryza meyeriana var. granulata</name>
    <dbReference type="NCBI Taxonomy" id="110450"/>
    <lineage>
        <taxon>Eukaryota</taxon>
        <taxon>Viridiplantae</taxon>
        <taxon>Streptophyta</taxon>
        <taxon>Embryophyta</taxon>
        <taxon>Tracheophyta</taxon>
        <taxon>Spermatophyta</taxon>
        <taxon>Magnoliopsida</taxon>
        <taxon>Liliopsida</taxon>
        <taxon>Poales</taxon>
        <taxon>Poaceae</taxon>
        <taxon>BOP clade</taxon>
        <taxon>Oryzoideae</taxon>
        <taxon>Oryzeae</taxon>
        <taxon>Oryzinae</taxon>
        <taxon>Oryza</taxon>
        <taxon>Oryza meyeriana</taxon>
    </lineage>
</organism>
<reference evidence="2 3" key="1">
    <citation type="submission" date="2019-11" db="EMBL/GenBank/DDBJ databases">
        <title>Whole genome sequence of Oryza granulata.</title>
        <authorList>
            <person name="Li W."/>
        </authorList>
    </citation>
    <scope>NUCLEOTIDE SEQUENCE [LARGE SCALE GENOMIC DNA]</scope>
    <source>
        <strain evidence="3">cv. Menghai</strain>
        <tissue evidence="2">Leaf</tissue>
    </source>
</reference>
<name>A0A6G1DQ38_9ORYZ</name>
<keyword evidence="3" id="KW-1185">Reference proteome</keyword>
<protein>
    <submittedName>
        <fullName evidence="2">Uncharacterized protein</fullName>
    </submittedName>
</protein>
<dbReference type="Proteomes" id="UP000479710">
    <property type="component" value="Unassembled WGS sequence"/>
</dbReference>
<evidence type="ECO:0000256" key="1">
    <source>
        <dbReference type="SAM" id="MobiDB-lite"/>
    </source>
</evidence>
<evidence type="ECO:0000313" key="3">
    <source>
        <dbReference type="Proteomes" id="UP000479710"/>
    </source>
</evidence>
<gene>
    <name evidence="2" type="ORF">E2562_030352</name>
</gene>
<accession>A0A6G1DQ38</accession>
<comment type="caution">
    <text evidence="2">The sequence shown here is derived from an EMBL/GenBank/DDBJ whole genome shotgun (WGS) entry which is preliminary data.</text>
</comment>
<evidence type="ECO:0000313" key="2">
    <source>
        <dbReference type="EMBL" id="KAF0914546.1"/>
    </source>
</evidence>
<dbReference type="AlphaFoldDB" id="A0A6G1DQ38"/>
<sequence>MDFAQPQQDPPDRRHTHMQSYEKFQRIEKDPNLTALLQRRRERMDSFDQPKIWRHQSMAMVE</sequence>
<feature type="region of interest" description="Disordered" evidence="1">
    <location>
        <begin position="1"/>
        <end position="32"/>
    </location>
</feature>
<dbReference type="EMBL" id="SPHZ02000006">
    <property type="protein sequence ID" value="KAF0914546.1"/>
    <property type="molecule type" value="Genomic_DNA"/>
</dbReference>